<dbReference type="InterPro" id="IPR035897">
    <property type="entry name" value="Toll_tir_struct_dom_sf"/>
</dbReference>
<gene>
    <name evidence="2" type="ORF">DI565_02655</name>
</gene>
<feature type="domain" description="TIR" evidence="1">
    <location>
        <begin position="12"/>
        <end position="92"/>
    </location>
</feature>
<dbReference type="Proteomes" id="UP000249577">
    <property type="component" value="Unassembled WGS sequence"/>
</dbReference>
<name>A0A2W5KTI1_ANCNO</name>
<evidence type="ECO:0000313" key="2">
    <source>
        <dbReference type="EMBL" id="PZQ19294.1"/>
    </source>
</evidence>
<dbReference type="Pfam" id="PF13676">
    <property type="entry name" value="TIR_2"/>
    <property type="match status" value="1"/>
</dbReference>
<reference evidence="2 3" key="1">
    <citation type="submission" date="2017-08" db="EMBL/GenBank/DDBJ databases">
        <title>Infants hospitalized years apart are colonized by the same room-sourced microbial strains.</title>
        <authorList>
            <person name="Brooks B."/>
            <person name="Olm M.R."/>
            <person name="Firek B.A."/>
            <person name="Baker R."/>
            <person name="Thomas B.C."/>
            <person name="Morowitz M.J."/>
            <person name="Banfield J.F."/>
        </authorList>
    </citation>
    <scope>NUCLEOTIDE SEQUENCE [LARGE SCALE GENOMIC DNA]</scope>
    <source>
        <strain evidence="2">S2_005_003_R2_43</strain>
    </source>
</reference>
<organism evidence="2 3">
    <name type="scientific">Ancylobacter novellus</name>
    <name type="common">Thiobacillus novellus</name>
    <dbReference type="NCBI Taxonomy" id="921"/>
    <lineage>
        <taxon>Bacteria</taxon>
        <taxon>Pseudomonadati</taxon>
        <taxon>Pseudomonadota</taxon>
        <taxon>Alphaproteobacteria</taxon>
        <taxon>Hyphomicrobiales</taxon>
        <taxon>Xanthobacteraceae</taxon>
        <taxon>Ancylobacter</taxon>
    </lineage>
</organism>
<accession>A0A2W5KTI1</accession>
<dbReference type="Gene3D" id="3.40.50.10140">
    <property type="entry name" value="Toll/interleukin-1 receptor homology (TIR) domain"/>
    <property type="match status" value="1"/>
</dbReference>
<keyword evidence="2" id="KW-0675">Receptor</keyword>
<dbReference type="EMBL" id="QFPN01000001">
    <property type="protein sequence ID" value="PZQ19294.1"/>
    <property type="molecule type" value="Genomic_DNA"/>
</dbReference>
<sequence length="167" mass="18805">MRPSLAGERLKVFISHQHTDSALAVRIASRLRVNHRIDSYLDVIDENFGSQGADLAAHVRAELGKCTQLLAVVSDRTQTSWWVPWEIGVASEKDFPLATYAGGPTPPPEYLRKWPYLRNDAELDAYARASQAAASEFRTARTTYTEVTSRRRSTTEFYRSMKASLGR</sequence>
<dbReference type="SUPFAM" id="SSF52200">
    <property type="entry name" value="Toll/Interleukin receptor TIR domain"/>
    <property type="match status" value="1"/>
</dbReference>
<comment type="caution">
    <text evidence="2">The sequence shown here is derived from an EMBL/GenBank/DDBJ whole genome shotgun (WGS) entry which is preliminary data.</text>
</comment>
<proteinExistence type="predicted"/>
<evidence type="ECO:0000313" key="3">
    <source>
        <dbReference type="Proteomes" id="UP000249577"/>
    </source>
</evidence>
<dbReference type="AlphaFoldDB" id="A0A2W5KTI1"/>
<evidence type="ECO:0000259" key="1">
    <source>
        <dbReference type="Pfam" id="PF13676"/>
    </source>
</evidence>
<dbReference type="InterPro" id="IPR000157">
    <property type="entry name" value="TIR_dom"/>
</dbReference>
<protein>
    <submittedName>
        <fullName evidence="2">Toll/interleukin-1 receptor domain-containing protein</fullName>
    </submittedName>
</protein>
<dbReference type="GO" id="GO:0007165">
    <property type="term" value="P:signal transduction"/>
    <property type="evidence" value="ECO:0007669"/>
    <property type="project" value="InterPro"/>
</dbReference>